<gene>
    <name evidence="1" type="ORF">P5G50_18520</name>
</gene>
<protein>
    <submittedName>
        <fullName evidence="1">Uncharacterized protein</fullName>
    </submittedName>
</protein>
<evidence type="ECO:0000313" key="1">
    <source>
        <dbReference type="EMBL" id="MDN4616447.1"/>
    </source>
</evidence>
<keyword evidence="2" id="KW-1185">Reference proteome</keyword>
<accession>A0ABT8KHG7</accession>
<sequence length="111" mass="12285">MNAAETIAAAIQKLEALKADATPGVWEFDPEPFGAIFTQQEPGLEVETEVAEQMLDADGRLIVTLHRTIDAQLAILRTAGREFERRAENGDARVFPYDYHLDLARSILGES</sequence>
<proteinExistence type="predicted"/>
<organism evidence="1 2">
    <name type="scientific">Leifsonia williamsii</name>
    <dbReference type="NCBI Taxonomy" id="3035919"/>
    <lineage>
        <taxon>Bacteria</taxon>
        <taxon>Bacillati</taxon>
        <taxon>Actinomycetota</taxon>
        <taxon>Actinomycetes</taxon>
        <taxon>Micrococcales</taxon>
        <taxon>Microbacteriaceae</taxon>
        <taxon>Leifsonia</taxon>
    </lineage>
</organism>
<dbReference type="EMBL" id="JAROCF010000002">
    <property type="protein sequence ID" value="MDN4616447.1"/>
    <property type="molecule type" value="Genomic_DNA"/>
</dbReference>
<evidence type="ECO:0000313" key="2">
    <source>
        <dbReference type="Proteomes" id="UP001174208"/>
    </source>
</evidence>
<dbReference type="Proteomes" id="UP001174208">
    <property type="component" value="Unassembled WGS sequence"/>
</dbReference>
<dbReference type="RefSeq" id="WP_301209627.1">
    <property type="nucleotide sequence ID" value="NZ_JAROCF010000002.1"/>
</dbReference>
<name>A0ABT8KHG7_9MICO</name>
<reference evidence="1" key="1">
    <citation type="submission" date="2023-06" db="EMBL/GenBank/DDBJ databases">
        <title>MT1 and MT2 Draft Genomes of Novel Species.</title>
        <authorList>
            <person name="Venkateswaran K."/>
        </authorList>
    </citation>
    <scope>NUCLEOTIDE SEQUENCE</scope>
    <source>
        <strain evidence="1">F6_8S_P_1B</strain>
    </source>
</reference>
<comment type="caution">
    <text evidence="1">The sequence shown here is derived from an EMBL/GenBank/DDBJ whole genome shotgun (WGS) entry which is preliminary data.</text>
</comment>